<name>A0AAE0FMQ7_9CHLO</name>
<keyword evidence="12" id="KW-1185">Reference proteome</keyword>
<keyword evidence="8" id="KW-0456">Lyase</keyword>
<evidence type="ECO:0000256" key="4">
    <source>
        <dbReference type="ARBA" id="ARBA00012086"/>
    </source>
</evidence>
<comment type="function">
    <text evidence="1">Catalyzes the condensation of (S)-aspartate-beta-semialdehyde [(S)-ASA] and pyruvate to 4-hydroxy-tetrahydrodipicolinate (HTPA).</text>
</comment>
<keyword evidence="6" id="KW-0220">Diaminopimelate biosynthesis</keyword>
<keyword evidence="7" id="KW-0457">Lysine biosynthesis</keyword>
<dbReference type="SUPFAM" id="SSF51569">
    <property type="entry name" value="Aldolase"/>
    <property type="match status" value="1"/>
</dbReference>
<dbReference type="InterPro" id="IPR020624">
    <property type="entry name" value="Schiff_base-form_aldolases_CS"/>
</dbReference>
<accession>A0AAE0FMQ7</accession>
<proteinExistence type="inferred from homology"/>
<evidence type="ECO:0000256" key="8">
    <source>
        <dbReference type="ARBA" id="ARBA00023239"/>
    </source>
</evidence>
<protein>
    <recommendedName>
        <fullName evidence="4">4-hydroxy-tetrahydrodipicolinate synthase</fullName>
        <ecNumber evidence="4">4.3.3.7</ecNumber>
    </recommendedName>
</protein>
<dbReference type="PANTHER" id="PTHR12128:SF15">
    <property type="entry name" value="4-HYDROXY-TETRAHYDRODIPICOLINATE SYNTHASE 1, CHLOROPLASTIC"/>
    <property type="match status" value="1"/>
</dbReference>
<keyword evidence="9" id="KW-0704">Schiff base</keyword>
<dbReference type="GO" id="GO:0019877">
    <property type="term" value="P:diaminopimelate biosynthetic process"/>
    <property type="evidence" value="ECO:0007669"/>
    <property type="project" value="UniProtKB-KW"/>
</dbReference>
<evidence type="ECO:0000256" key="1">
    <source>
        <dbReference type="ARBA" id="ARBA00003294"/>
    </source>
</evidence>
<dbReference type="CDD" id="cd00950">
    <property type="entry name" value="DHDPS"/>
    <property type="match status" value="1"/>
</dbReference>
<dbReference type="Gene3D" id="3.20.20.70">
    <property type="entry name" value="Aldolase class I"/>
    <property type="match status" value="1"/>
</dbReference>
<dbReference type="InterPro" id="IPR013785">
    <property type="entry name" value="Aldolase_TIM"/>
</dbReference>
<dbReference type="PANTHER" id="PTHR12128">
    <property type="entry name" value="DIHYDRODIPICOLINATE SYNTHASE"/>
    <property type="match status" value="1"/>
</dbReference>
<reference evidence="11 12" key="1">
    <citation type="journal article" date="2015" name="Genome Biol. Evol.">
        <title>Comparative Genomics of a Bacterivorous Green Alga Reveals Evolutionary Causalities and Consequences of Phago-Mixotrophic Mode of Nutrition.</title>
        <authorList>
            <person name="Burns J.A."/>
            <person name="Paasch A."/>
            <person name="Narechania A."/>
            <person name="Kim E."/>
        </authorList>
    </citation>
    <scope>NUCLEOTIDE SEQUENCE [LARGE SCALE GENOMIC DNA]</scope>
    <source>
        <strain evidence="11 12">PLY_AMNH</strain>
    </source>
</reference>
<dbReference type="Proteomes" id="UP001190700">
    <property type="component" value="Unassembled WGS sequence"/>
</dbReference>
<dbReference type="EMBL" id="LGRX02016081">
    <property type="protein sequence ID" value="KAK3262599.1"/>
    <property type="molecule type" value="Genomic_DNA"/>
</dbReference>
<dbReference type="InterPro" id="IPR002220">
    <property type="entry name" value="DapA-like"/>
</dbReference>
<evidence type="ECO:0000256" key="2">
    <source>
        <dbReference type="ARBA" id="ARBA00005120"/>
    </source>
</evidence>
<evidence type="ECO:0000256" key="6">
    <source>
        <dbReference type="ARBA" id="ARBA00022915"/>
    </source>
</evidence>
<organism evidence="11 12">
    <name type="scientific">Cymbomonas tetramitiformis</name>
    <dbReference type="NCBI Taxonomy" id="36881"/>
    <lineage>
        <taxon>Eukaryota</taxon>
        <taxon>Viridiplantae</taxon>
        <taxon>Chlorophyta</taxon>
        <taxon>Pyramimonadophyceae</taxon>
        <taxon>Pyramimonadales</taxon>
        <taxon>Pyramimonadaceae</taxon>
        <taxon>Cymbomonas</taxon>
    </lineage>
</organism>
<dbReference type="InterPro" id="IPR020625">
    <property type="entry name" value="Schiff_base-form_aldolases_AS"/>
</dbReference>
<evidence type="ECO:0000256" key="9">
    <source>
        <dbReference type="ARBA" id="ARBA00023270"/>
    </source>
</evidence>
<comment type="catalytic activity">
    <reaction evidence="10">
        <text>L-aspartate 4-semialdehyde + pyruvate = (2S,4S)-4-hydroxy-2,3,4,5-tetrahydrodipicolinate + H2O + H(+)</text>
        <dbReference type="Rhea" id="RHEA:34171"/>
        <dbReference type="ChEBI" id="CHEBI:15361"/>
        <dbReference type="ChEBI" id="CHEBI:15377"/>
        <dbReference type="ChEBI" id="CHEBI:15378"/>
        <dbReference type="ChEBI" id="CHEBI:67139"/>
        <dbReference type="ChEBI" id="CHEBI:537519"/>
        <dbReference type="EC" id="4.3.3.7"/>
    </reaction>
</comment>
<evidence type="ECO:0000313" key="11">
    <source>
        <dbReference type="EMBL" id="KAK3262599.1"/>
    </source>
</evidence>
<dbReference type="AlphaFoldDB" id="A0AAE0FMQ7"/>
<dbReference type="SMART" id="SM01130">
    <property type="entry name" value="DHDPS"/>
    <property type="match status" value="1"/>
</dbReference>
<dbReference type="PROSITE" id="PS00666">
    <property type="entry name" value="DHDPS_2"/>
    <property type="match status" value="1"/>
</dbReference>
<dbReference type="InterPro" id="IPR005263">
    <property type="entry name" value="DapA"/>
</dbReference>
<sequence>MAAMVSPSIRVSFVKARNSGYSTNKRAPKSSFKCVAIYADEEAVDRAHPPPRPYWKEVKNNVARTQKLRLITAIKTPYLWDGRFDLLEYDKLVETQIECGVEGVIVGGTTGEGHLMSWDEHIMLIAHTAKNYGDSLQVIGNTGSNSTREALHATQQGFAVGMDASLQINPYYGKTSLTGLQAHFNAVLDEGPAIIYNVPGRTGQDIPNEIVEKCAEHSNFVGVKECTGNDRIKYYTDQGITCWSGNDDEAFEARHKAGAQGVISVTSNIIPSLFRLLMDEEDVEKAKKCEELIEWLFQAPNPIGLNTMLMMGGRAKPVFRLPYVQYPEEQRKEGARILEEIGLEYTIFDEVRVMEDDDFLWRSSF</sequence>
<dbReference type="PRINTS" id="PR00146">
    <property type="entry name" value="DHPICSNTHASE"/>
</dbReference>
<dbReference type="PROSITE" id="PS00665">
    <property type="entry name" value="DHDPS_1"/>
    <property type="match status" value="1"/>
</dbReference>
<comment type="similarity">
    <text evidence="3">Belongs to the DapA family.</text>
</comment>
<comment type="pathway">
    <text evidence="2">Amino-acid biosynthesis; L-lysine biosynthesis via DAP pathway; (S)-tetrahydrodipicolinate from L-aspartate: step 3/4.</text>
</comment>
<comment type="caution">
    <text evidence="11">The sequence shown here is derived from an EMBL/GenBank/DDBJ whole genome shotgun (WGS) entry which is preliminary data.</text>
</comment>
<evidence type="ECO:0000256" key="7">
    <source>
        <dbReference type="ARBA" id="ARBA00023154"/>
    </source>
</evidence>
<evidence type="ECO:0000256" key="10">
    <source>
        <dbReference type="ARBA" id="ARBA00047836"/>
    </source>
</evidence>
<evidence type="ECO:0000313" key="12">
    <source>
        <dbReference type="Proteomes" id="UP001190700"/>
    </source>
</evidence>
<gene>
    <name evidence="11" type="ORF">CYMTET_28553</name>
</gene>
<dbReference type="NCBIfam" id="TIGR00674">
    <property type="entry name" value="dapA"/>
    <property type="match status" value="1"/>
</dbReference>
<keyword evidence="5" id="KW-0028">Amino-acid biosynthesis</keyword>
<dbReference type="GO" id="GO:0009089">
    <property type="term" value="P:lysine biosynthetic process via diaminopimelate"/>
    <property type="evidence" value="ECO:0007669"/>
    <property type="project" value="InterPro"/>
</dbReference>
<evidence type="ECO:0000256" key="5">
    <source>
        <dbReference type="ARBA" id="ARBA00022605"/>
    </source>
</evidence>
<evidence type="ECO:0000256" key="3">
    <source>
        <dbReference type="ARBA" id="ARBA00007592"/>
    </source>
</evidence>
<dbReference type="EC" id="4.3.3.7" evidence="4"/>
<dbReference type="GO" id="GO:0008840">
    <property type="term" value="F:4-hydroxy-tetrahydrodipicolinate synthase activity"/>
    <property type="evidence" value="ECO:0007669"/>
    <property type="project" value="UniProtKB-EC"/>
</dbReference>
<dbReference type="Pfam" id="PF00701">
    <property type="entry name" value="DHDPS"/>
    <property type="match status" value="1"/>
</dbReference>